<proteinExistence type="predicted"/>
<dbReference type="EMBL" id="PFOH01000011">
    <property type="protein sequence ID" value="PIZ69964.1"/>
    <property type="molecule type" value="Genomic_DNA"/>
</dbReference>
<evidence type="ECO:0000313" key="1">
    <source>
        <dbReference type="EMBL" id="PIZ69964.1"/>
    </source>
</evidence>
<evidence type="ECO:0000313" key="2">
    <source>
        <dbReference type="Proteomes" id="UP000231688"/>
    </source>
</evidence>
<accession>A0A2M7UFE8</accession>
<dbReference type="AlphaFoldDB" id="A0A2M7UFE8"/>
<reference evidence="2" key="1">
    <citation type="submission" date="2017-09" db="EMBL/GenBank/DDBJ databases">
        <title>Depth-based differentiation of microbial function through sediment-hosted aquifers and enrichment of novel symbionts in the deep terrestrial subsurface.</title>
        <authorList>
            <person name="Probst A.J."/>
            <person name="Ladd B."/>
            <person name="Jarett J.K."/>
            <person name="Geller-Mcgrath D.E."/>
            <person name="Sieber C.M.K."/>
            <person name="Emerson J.B."/>
            <person name="Anantharaman K."/>
            <person name="Thomas B.C."/>
            <person name="Malmstrom R."/>
            <person name="Stieglmeier M."/>
            <person name="Klingl A."/>
            <person name="Woyke T."/>
            <person name="Ryan C.M."/>
            <person name="Banfield J.F."/>
        </authorList>
    </citation>
    <scope>NUCLEOTIDE SEQUENCE [LARGE SCALE GENOMIC DNA]</scope>
</reference>
<dbReference type="Proteomes" id="UP000231688">
    <property type="component" value="Unassembled WGS sequence"/>
</dbReference>
<sequence>MQKTLKERTENLKGRLQKLAETASKSYKECDRDGELAILLPQRPGSASWNKGWSKYGKT</sequence>
<gene>
    <name evidence="1" type="ORF">COY10_00545</name>
</gene>
<comment type="caution">
    <text evidence="1">The sequence shown here is derived from an EMBL/GenBank/DDBJ whole genome shotgun (WGS) entry which is preliminary data.</text>
</comment>
<protein>
    <submittedName>
        <fullName evidence="1">Uncharacterized protein</fullName>
    </submittedName>
</protein>
<organism evidence="1 2">
    <name type="scientific">Candidatus Portnoybacteria bacterium CG_4_10_14_0_2_um_filter_43_36</name>
    <dbReference type="NCBI Taxonomy" id="1974798"/>
    <lineage>
        <taxon>Bacteria</taxon>
        <taxon>Candidatus Portnoyibacteriota</taxon>
    </lineage>
</organism>
<name>A0A2M7UFE8_9BACT</name>